<dbReference type="Proteomes" id="UP000187526">
    <property type="component" value="Unassembled WGS sequence"/>
</dbReference>
<dbReference type="AlphaFoldDB" id="A0A1R1I163"/>
<name>A0A1R1I163_9RHOO</name>
<organism evidence="1 2">
    <name type="scientific">Azonexus hydrophilus</name>
    <dbReference type="NCBI Taxonomy" id="418702"/>
    <lineage>
        <taxon>Bacteria</taxon>
        <taxon>Pseudomonadati</taxon>
        <taxon>Pseudomonadota</taxon>
        <taxon>Betaproteobacteria</taxon>
        <taxon>Rhodocyclales</taxon>
        <taxon>Azonexaceae</taxon>
        <taxon>Azonexus</taxon>
    </lineage>
</organism>
<evidence type="ECO:0000313" key="2">
    <source>
        <dbReference type="Proteomes" id="UP000187526"/>
    </source>
</evidence>
<sequence length="96" mass="10825">MWQLACAHDIERTALHKIMGAPHFTELNSFATYGGEEDWWGYQLQNGQLAVLCLRVPYRDAIVCSDQQQISNEILAAFRNVIALGTLEVYPHAYAA</sequence>
<dbReference type="EMBL" id="MTHD01000005">
    <property type="protein sequence ID" value="OMG52506.1"/>
    <property type="molecule type" value="Genomic_DNA"/>
</dbReference>
<evidence type="ECO:0000313" key="1">
    <source>
        <dbReference type="EMBL" id="OMG52506.1"/>
    </source>
</evidence>
<accession>A0A1R1I163</accession>
<proteinExistence type="predicted"/>
<protein>
    <submittedName>
        <fullName evidence="1">Uncharacterized protein</fullName>
    </submittedName>
</protein>
<keyword evidence="2" id="KW-1185">Reference proteome</keyword>
<dbReference type="STRING" id="418702.BJN45_14535"/>
<gene>
    <name evidence="1" type="ORF">BJN45_14535</name>
</gene>
<comment type="caution">
    <text evidence="1">The sequence shown here is derived from an EMBL/GenBank/DDBJ whole genome shotgun (WGS) entry which is preliminary data.</text>
</comment>
<reference evidence="1 2" key="1">
    <citation type="submission" date="2016-10" db="EMBL/GenBank/DDBJ databases">
        <title>Alkaliphiles isolated from bioreactors.</title>
        <authorList>
            <person name="Salah Z."/>
            <person name="Rout S.P."/>
            <person name="Humphreys P.N."/>
        </authorList>
    </citation>
    <scope>NUCLEOTIDE SEQUENCE [LARGE SCALE GENOMIC DNA]</scope>
    <source>
        <strain evidence="1 2">ZS02</strain>
    </source>
</reference>